<dbReference type="Pfam" id="PF16872">
    <property type="entry name" value="putAbiC"/>
    <property type="match status" value="1"/>
</dbReference>
<dbReference type="GeneID" id="75212580"/>
<organism evidence="2 3">
    <name type="scientific">Stutzerimonas frequens</name>
    <dbReference type="NCBI Taxonomy" id="2968969"/>
    <lineage>
        <taxon>Bacteria</taxon>
        <taxon>Pseudomonadati</taxon>
        <taxon>Pseudomonadota</taxon>
        <taxon>Gammaproteobacteria</taxon>
        <taxon>Pseudomonadales</taxon>
        <taxon>Pseudomonadaceae</taxon>
        <taxon>Stutzerimonas</taxon>
    </lineage>
</organism>
<keyword evidence="3" id="KW-1185">Reference proteome</keyword>
<protein>
    <submittedName>
        <fullName evidence="2">Phage abortive infection protein</fullName>
    </submittedName>
</protein>
<reference evidence="2 3" key="1">
    <citation type="submission" date="2020-12" db="EMBL/GenBank/DDBJ databases">
        <title>FDA dAtabase for Regulatory Grade micrObial Sequences (FDA-ARGOS): Supporting development and validation of Infectious Disease Dx tests.</title>
        <authorList>
            <person name="Sproer C."/>
            <person name="Gronow S."/>
            <person name="Severitt S."/>
            <person name="Schroder I."/>
            <person name="Tallon L."/>
            <person name="Sadzewicz L."/>
            <person name="Zhao X."/>
            <person name="Boylan J."/>
            <person name="Ott S."/>
            <person name="Bowen H."/>
            <person name="Vavikolanu K."/>
            <person name="Mehta A."/>
            <person name="Aluvathingal J."/>
            <person name="Nadendla S."/>
            <person name="Lowell S."/>
            <person name="Myers T."/>
            <person name="Yan Y."/>
            <person name="Sichtig H."/>
        </authorList>
    </citation>
    <scope>NUCLEOTIDE SEQUENCE [LARGE SCALE GENOMIC DNA]</scope>
    <source>
        <strain evidence="2 3">FDAARGOS_877</strain>
    </source>
</reference>
<keyword evidence="1" id="KW-0812">Transmembrane</keyword>
<keyword evidence="1" id="KW-0472">Membrane</keyword>
<sequence length="273" mass="31275">MTSRDYKVIGSVLAIFGIYAGALLWNIWPIEEISVAKSGVFGDSFGALTALFSGLAFAGLLITIFYQREDLGLTKKELRLTREEIKAQHLETTFFHMLRLQQDIVAGIDLQRQREGGQQETKGRDCFKVFVKRIQRNYQDELKTNLNNDERSLSNAAYESLWMKSQSDLGHYFRSLYNVFRYISEHEFTDKKQYGSIARAQLSDFELVVLLYNCTSHRGRNFIRYAEEFEIFDNLDISLLIKAEHVDFLPISVFGDNQAALTIHSSGPAKAGR</sequence>
<name>A0ABX6XXE2_9GAMM</name>
<dbReference type="InterPro" id="IPR031709">
    <property type="entry name" value="PutAbiC"/>
</dbReference>
<evidence type="ECO:0000313" key="3">
    <source>
        <dbReference type="Proteomes" id="UP000595058"/>
    </source>
</evidence>
<proteinExistence type="predicted"/>
<gene>
    <name evidence="2" type="ORF">I6G34_04680</name>
</gene>
<feature type="transmembrane region" description="Helical" evidence="1">
    <location>
        <begin position="7"/>
        <end position="25"/>
    </location>
</feature>
<keyword evidence="1" id="KW-1133">Transmembrane helix</keyword>
<evidence type="ECO:0000256" key="1">
    <source>
        <dbReference type="SAM" id="Phobius"/>
    </source>
</evidence>
<evidence type="ECO:0000313" key="2">
    <source>
        <dbReference type="EMBL" id="QPT18659.1"/>
    </source>
</evidence>
<dbReference type="RefSeq" id="WP_102839070.1">
    <property type="nucleotide sequence ID" value="NZ_CP065720.1"/>
</dbReference>
<dbReference type="EMBL" id="CP065720">
    <property type="protein sequence ID" value="QPT18659.1"/>
    <property type="molecule type" value="Genomic_DNA"/>
</dbReference>
<feature type="transmembrane region" description="Helical" evidence="1">
    <location>
        <begin position="45"/>
        <end position="66"/>
    </location>
</feature>
<dbReference type="Proteomes" id="UP000595058">
    <property type="component" value="Chromosome"/>
</dbReference>
<accession>A0ABX6XXE2</accession>